<feature type="signal peptide" evidence="2">
    <location>
        <begin position="1"/>
        <end position="18"/>
    </location>
</feature>
<sequence>MKLFITTCLFIISQLTFSQTVNIPDANFKQALLDHTPPIDTNNDGEIQLSEAQATSVVNVMNKNVSDLTGISAFTNLQDLLCRSNPITSLDISSNTQLVQLWAGFTDISSLNTSQNGNLYIIRIENSNVTDLDITNNPLLEWLDASYSPLQNLSTASTTALSVLSVENTNLQSLDGTAHPQLELLNIVNTSITNIDFTFLQQLKSISLGSDLIPETLDFSQNTNLCSLYIQNSPQLEYINLKNGNNTLLVPNSDCSVNLTYGGIATTSGVNAQFNVPNLQTICVDNIAFAQQNFTLVPPQTVFIDDCNLGNTENPLTSLELYPNPVTEVVYLDSYKTISSITILSPLGQTLKSFNPNNKKISINLEEFAAGIYFIQIESENIQILKRIIKK</sequence>
<evidence type="ECO:0000313" key="5">
    <source>
        <dbReference type="Proteomes" id="UP001297092"/>
    </source>
</evidence>
<dbReference type="SUPFAM" id="SSF52058">
    <property type="entry name" value="L domain-like"/>
    <property type="match status" value="1"/>
</dbReference>
<dbReference type="InterPro" id="IPR026444">
    <property type="entry name" value="Secre_tail"/>
</dbReference>
<protein>
    <submittedName>
        <fullName evidence="4">T9SS type A sorting domain-containing protein</fullName>
    </submittedName>
</protein>
<dbReference type="EMBL" id="JAHCTB010000003">
    <property type="protein sequence ID" value="MBT0607941.1"/>
    <property type="molecule type" value="Genomic_DNA"/>
</dbReference>
<evidence type="ECO:0000313" key="4">
    <source>
        <dbReference type="EMBL" id="MBT0607941.1"/>
    </source>
</evidence>
<evidence type="ECO:0000259" key="3">
    <source>
        <dbReference type="Pfam" id="PF18962"/>
    </source>
</evidence>
<name>A0ABS5S406_9FLAO</name>
<dbReference type="NCBIfam" id="TIGR04183">
    <property type="entry name" value="Por_Secre_tail"/>
    <property type="match status" value="1"/>
</dbReference>
<dbReference type="Proteomes" id="UP001297092">
    <property type="component" value="Unassembled WGS sequence"/>
</dbReference>
<keyword evidence="1 2" id="KW-0732">Signal</keyword>
<organism evidence="4 5">
    <name type="scientific">Aequorivita echinoideorum</name>
    <dbReference type="NCBI Taxonomy" id="1549647"/>
    <lineage>
        <taxon>Bacteria</taxon>
        <taxon>Pseudomonadati</taxon>
        <taxon>Bacteroidota</taxon>
        <taxon>Flavobacteriia</taxon>
        <taxon>Flavobacteriales</taxon>
        <taxon>Flavobacteriaceae</taxon>
        <taxon>Aequorivita</taxon>
    </lineage>
</organism>
<reference evidence="4 5" key="1">
    <citation type="submission" date="2021-05" db="EMBL/GenBank/DDBJ databases">
        <title>Aequorivita echinoideorum JCM 30378 genome.</title>
        <authorList>
            <person name="Zhang H."/>
            <person name="Li C."/>
        </authorList>
    </citation>
    <scope>NUCLEOTIDE SEQUENCE [LARGE SCALE GENOMIC DNA]</scope>
    <source>
        <strain evidence="4 5">JCM30378</strain>
    </source>
</reference>
<gene>
    <name evidence="4" type="ORF">KIV10_07085</name>
</gene>
<dbReference type="Pfam" id="PF18962">
    <property type="entry name" value="Por_Secre_tail"/>
    <property type="match status" value="1"/>
</dbReference>
<evidence type="ECO:0000256" key="1">
    <source>
        <dbReference type="ARBA" id="ARBA00022729"/>
    </source>
</evidence>
<feature type="chain" id="PRO_5045914222" evidence="2">
    <location>
        <begin position="19"/>
        <end position="391"/>
    </location>
</feature>
<keyword evidence="5" id="KW-1185">Reference proteome</keyword>
<dbReference type="Gene3D" id="3.80.10.10">
    <property type="entry name" value="Ribonuclease Inhibitor"/>
    <property type="match status" value="1"/>
</dbReference>
<comment type="caution">
    <text evidence="4">The sequence shown here is derived from an EMBL/GenBank/DDBJ whole genome shotgun (WGS) entry which is preliminary data.</text>
</comment>
<proteinExistence type="predicted"/>
<accession>A0ABS5S406</accession>
<feature type="domain" description="Secretion system C-terminal sorting" evidence="3">
    <location>
        <begin position="321"/>
        <end position="389"/>
    </location>
</feature>
<dbReference type="InterPro" id="IPR032675">
    <property type="entry name" value="LRR_dom_sf"/>
</dbReference>
<evidence type="ECO:0000256" key="2">
    <source>
        <dbReference type="SAM" id="SignalP"/>
    </source>
</evidence>
<dbReference type="RefSeq" id="WP_214112825.1">
    <property type="nucleotide sequence ID" value="NZ_JAHCTB010000003.1"/>
</dbReference>